<proteinExistence type="predicted"/>
<dbReference type="STRING" id="703135.A0A2A9NZG4"/>
<protein>
    <submittedName>
        <fullName evidence="1">Uncharacterized protein</fullName>
    </submittedName>
</protein>
<dbReference type="Proteomes" id="UP000242287">
    <property type="component" value="Unassembled WGS sequence"/>
</dbReference>
<dbReference type="SUPFAM" id="SSF52047">
    <property type="entry name" value="RNI-like"/>
    <property type="match status" value="1"/>
</dbReference>
<reference evidence="1 2" key="1">
    <citation type="submission" date="2014-02" db="EMBL/GenBank/DDBJ databases">
        <title>Transposable element dynamics among asymbiotic and ectomycorrhizal Amanita fungi.</title>
        <authorList>
            <consortium name="DOE Joint Genome Institute"/>
            <person name="Hess J."/>
            <person name="Skrede I."/>
            <person name="Wolfe B."/>
            <person name="LaButti K."/>
            <person name="Ohm R.A."/>
            <person name="Grigoriev I.V."/>
            <person name="Pringle A."/>
        </authorList>
    </citation>
    <scope>NUCLEOTIDE SEQUENCE [LARGE SCALE GENOMIC DNA]</scope>
    <source>
        <strain evidence="1 2">SKay4041</strain>
    </source>
</reference>
<sequence>MTIWPVELYSYVFQLACTDDGSTVLNLSLVSKQFREIARPFLYQSLVLSTPQKSGLLLEKTKNLLPHLRRIEHLFIAPTHDADHETCSPNNTIILRIVQLAAPTLKTLVLIAPCLITGTSLISFLFRLQYPNLEELTIAGLYPFSFHWGSFPRLTRLHFAGGNRNPHGLFQVGALDEAFPALTHLRVSGIARALSFVDEL</sequence>
<dbReference type="AlphaFoldDB" id="A0A2A9NZG4"/>
<accession>A0A2A9NZG4</accession>
<dbReference type="OrthoDB" id="3256367at2759"/>
<evidence type="ECO:0000313" key="1">
    <source>
        <dbReference type="EMBL" id="PFH53322.1"/>
    </source>
</evidence>
<organism evidence="1 2">
    <name type="scientific">Amanita thiersii Skay4041</name>
    <dbReference type="NCBI Taxonomy" id="703135"/>
    <lineage>
        <taxon>Eukaryota</taxon>
        <taxon>Fungi</taxon>
        <taxon>Dikarya</taxon>
        <taxon>Basidiomycota</taxon>
        <taxon>Agaricomycotina</taxon>
        <taxon>Agaricomycetes</taxon>
        <taxon>Agaricomycetidae</taxon>
        <taxon>Agaricales</taxon>
        <taxon>Pluteineae</taxon>
        <taxon>Amanitaceae</taxon>
        <taxon>Amanita</taxon>
    </lineage>
</organism>
<name>A0A2A9NZG4_9AGAR</name>
<dbReference type="EMBL" id="KZ301974">
    <property type="protein sequence ID" value="PFH53322.1"/>
    <property type="molecule type" value="Genomic_DNA"/>
</dbReference>
<gene>
    <name evidence="1" type="ORF">AMATHDRAFT_137881</name>
</gene>
<feature type="non-terminal residue" evidence="1">
    <location>
        <position position="200"/>
    </location>
</feature>
<evidence type="ECO:0000313" key="2">
    <source>
        <dbReference type="Proteomes" id="UP000242287"/>
    </source>
</evidence>
<keyword evidence="2" id="KW-1185">Reference proteome</keyword>